<dbReference type="Proteomes" id="UP000019681">
    <property type="component" value="Unassembled WGS sequence"/>
</dbReference>
<sequence length="203" mass="23880">MDEIRMQDYLKQLIKENISPIMKAAGFKKSSNNFYKDLGDIGWCFGVQSSSWNTIDDVEFTFNTAIFVPALYKILIEEKIPMFPKEYQGIYRRSISKLLNEDEKWYRLRTISEYNGLKSIVEMHIQEFILPRLKEITDINALLEGITQSKYDENPICIAILQKMIGKQIESEKILKQLYLQNESLKYRDFVLEISSKINIEIL</sequence>
<reference evidence="1 2" key="1">
    <citation type="journal article" date="2014" name="Genome Announc.">
        <title>Draft Genome Sequence of Fervidicella metallireducens Strain AeBT, an Iron-Reducing Thermoanaerobe from the Great Artesian Basin.</title>
        <authorList>
            <person name="Patel B.K."/>
        </authorList>
    </citation>
    <scope>NUCLEOTIDE SEQUENCE [LARGE SCALE GENOMIC DNA]</scope>
    <source>
        <strain evidence="1 2">AeB</strain>
    </source>
</reference>
<evidence type="ECO:0008006" key="3">
    <source>
        <dbReference type="Google" id="ProtNLM"/>
    </source>
</evidence>
<dbReference type="InterPro" id="IPR025412">
    <property type="entry name" value="DUF4304"/>
</dbReference>
<accession>A0A017RTF8</accession>
<dbReference type="RefSeq" id="WP_035381928.1">
    <property type="nucleotide sequence ID" value="NZ_AZQP01000105.1"/>
</dbReference>
<organism evidence="1 2">
    <name type="scientific">Fervidicella metallireducens AeB</name>
    <dbReference type="NCBI Taxonomy" id="1403537"/>
    <lineage>
        <taxon>Bacteria</taxon>
        <taxon>Bacillati</taxon>
        <taxon>Bacillota</taxon>
        <taxon>Clostridia</taxon>
        <taxon>Eubacteriales</taxon>
        <taxon>Clostridiaceae</taxon>
        <taxon>Fervidicella</taxon>
    </lineage>
</organism>
<proteinExistence type="predicted"/>
<dbReference type="Pfam" id="PF14137">
    <property type="entry name" value="DUF4304"/>
    <property type="match status" value="1"/>
</dbReference>
<comment type="caution">
    <text evidence="1">The sequence shown here is derived from an EMBL/GenBank/DDBJ whole genome shotgun (WGS) entry which is preliminary data.</text>
</comment>
<dbReference type="OrthoDB" id="2865544at2"/>
<dbReference type="EMBL" id="AZQP01000105">
    <property type="protein sequence ID" value="EYE87175.1"/>
    <property type="molecule type" value="Genomic_DNA"/>
</dbReference>
<keyword evidence="2" id="KW-1185">Reference proteome</keyword>
<evidence type="ECO:0000313" key="1">
    <source>
        <dbReference type="EMBL" id="EYE87175.1"/>
    </source>
</evidence>
<dbReference type="AlphaFoldDB" id="A0A017RTF8"/>
<protein>
    <recommendedName>
        <fullName evidence="3">DUF4304 domain-containing protein</fullName>
    </recommendedName>
</protein>
<name>A0A017RTF8_9CLOT</name>
<evidence type="ECO:0000313" key="2">
    <source>
        <dbReference type="Proteomes" id="UP000019681"/>
    </source>
</evidence>
<gene>
    <name evidence="1" type="ORF">Q428_14805</name>
</gene>